<organism evidence="2 3">
    <name type="scientific">Azospirillum thermophilum</name>
    <dbReference type="NCBI Taxonomy" id="2202148"/>
    <lineage>
        <taxon>Bacteria</taxon>
        <taxon>Pseudomonadati</taxon>
        <taxon>Pseudomonadota</taxon>
        <taxon>Alphaproteobacteria</taxon>
        <taxon>Rhodospirillales</taxon>
        <taxon>Azospirillaceae</taxon>
        <taxon>Azospirillum</taxon>
    </lineage>
</organism>
<dbReference type="AlphaFoldDB" id="A0A2S2CYR0"/>
<keyword evidence="2" id="KW-0614">Plasmid</keyword>
<reference evidence="3" key="1">
    <citation type="submission" date="2018-05" db="EMBL/GenBank/DDBJ databases">
        <title>Azospirillum thermophila sp. nov., a novel isolated from hot spring.</title>
        <authorList>
            <person name="Zhao Z."/>
        </authorList>
    </citation>
    <scope>NUCLEOTIDE SEQUENCE [LARGE SCALE GENOMIC DNA]</scope>
    <source>
        <strain evidence="3">CFH 70021</strain>
        <plasmid evidence="3">unnamed2</plasmid>
    </source>
</reference>
<feature type="transmembrane region" description="Helical" evidence="1">
    <location>
        <begin position="12"/>
        <end position="31"/>
    </location>
</feature>
<name>A0A2S2CYR0_9PROT</name>
<sequence length="69" mass="7452">MAGFLLKRLIQAIFVVMVVTLVVSFAIRLTGDPALMLTQGRAASPNRIWNASARRWASTSPSWSSTGSS</sequence>
<keyword evidence="1" id="KW-0472">Membrane</keyword>
<accession>A0A2S2CYR0</accession>
<gene>
    <name evidence="2" type="ORF">DEW08_27075</name>
</gene>
<protein>
    <submittedName>
        <fullName evidence="2">Uncharacterized protein</fullName>
    </submittedName>
</protein>
<keyword evidence="3" id="KW-1185">Reference proteome</keyword>
<evidence type="ECO:0000256" key="1">
    <source>
        <dbReference type="SAM" id="Phobius"/>
    </source>
</evidence>
<keyword evidence="1" id="KW-1133">Transmembrane helix</keyword>
<evidence type="ECO:0000313" key="2">
    <source>
        <dbReference type="EMBL" id="AWK89652.1"/>
    </source>
</evidence>
<keyword evidence="1" id="KW-0812">Transmembrane</keyword>
<dbReference type="EMBL" id="CP029357">
    <property type="protein sequence ID" value="AWK89652.1"/>
    <property type="molecule type" value="Genomic_DNA"/>
</dbReference>
<geneLocation type="plasmid" evidence="2 3">
    <name>unnamed2</name>
</geneLocation>
<proteinExistence type="predicted"/>
<dbReference type="Proteomes" id="UP000245629">
    <property type="component" value="Plasmid unnamed2"/>
</dbReference>
<evidence type="ECO:0000313" key="3">
    <source>
        <dbReference type="Proteomes" id="UP000245629"/>
    </source>
</evidence>
<dbReference type="KEGG" id="azz:DEW08_27075"/>